<reference evidence="4 5" key="1">
    <citation type="submission" date="2019-05" db="EMBL/GenBank/DDBJ databases">
        <title>Verrucobacter flavum gen. nov., sp. nov. a new member of the family Verrucomicrobiaceae.</title>
        <authorList>
            <person name="Szuroczki S."/>
            <person name="Abbaszade G."/>
            <person name="Szabo A."/>
            <person name="Felfoldi T."/>
            <person name="Schumann P."/>
            <person name="Boka K."/>
            <person name="Keki Z."/>
            <person name="Toumi M."/>
            <person name="Toth E."/>
        </authorList>
    </citation>
    <scope>NUCLEOTIDE SEQUENCE [LARGE SCALE GENOMIC DNA]</scope>
    <source>
        <strain evidence="4 5">MG-N-17</strain>
    </source>
</reference>
<dbReference type="PANTHER" id="PTHR44068:SF1">
    <property type="entry name" value="HYPOTHETICAL LOC100005854"/>
    <property type="match status" value="1"/>
</dbReference>
<keyword evidence="2 4" id="KW-0808">Transferase</keyword>
<keyword evidence="1 4" id="KW-0489">Methyltransferase</keyword>
<keyword evidence="5" id="KW-1185">Reference proteome</keyword>
<dbReference type="Proteomes" id="UP000306196">
    <property type="component" value="Unassembled WGS sequence"/>
</dbReference>
<dbReference type="Gene3D" id="3.40.50.150">
    <property type="entry name" value="Vaccinia Virus protein VP39"/>
    <property type="match status" value="1"/>
</dbReference>
<evidence type="ECO:0000256" key="2">
    <source>
        <dbReference type="ARBA" id="ARBA00022679"/>
    </source>
</evidence>
<dbReference type="OrthoDB" id="9808140at2"/>
<evidence type="ECO:0000313" key="4">
    <source>
        <dbReference type="EMBL" id="TLD72262.1"/>
    </source>
</evidence>
<dbReference type="EMBL" id="VAUV01000002">
    <property type="protein sequence ID" value="TLD72262.1"/>
    <property type="molecule type" value="Genomic_DNA"/>
</dbReference>
<accession>A0A5R8KIZ8</accession>
<dbReference type="AlphaFoldDB" id="A0A5R8KIZ8"/>
<dbReference type="GO" id="GO:0003838">
    <property type="term" value="F:sterol 24-C-methyltransferase activity"/>
    <property type="evidence" value="ECO:0007669"/>
    <property type="project" value="TreeGrafter"/>
</dbReference>
<evidence type="ECO:0000259" key="3">
    <source>
        <dbReference type="Pfam" id="PF08241"/>
    </source>
</evidence>
<dbReference type="InterPro" id="IPR050447">
    <property type="entry name" value="Erg6_SMT_methyltransf"/>
</dbReference>
<feature type="domain" description="Methyltransferase type 11" evidence="3">
    <location>
        <begin position="80"/>
        <end position="174"/>
    </location>
</feature>
<dbReference type="InterPro" id="IPR013216">
    <property type="entry name" value="Methyltransf_11"/>
</dbReference>
<dbReference type="GO" id="GO:0016126">
    <property type="term" value="P:sterol biosynthetic process"/>
    <property type="evidence" value="ECO:0007669"/>
    <property type="project" value="TreeGrafter"/>
</dbReference>
<dbReference type="InterPro" id="IPR029063">
    <property type="entry name" value="SAM-dependent_MTases_sf"/>
</dbReference>
<dbReference type="CDD" id="cd02440">
    <property type="entry name" value="AdoMet_MTases"/>
    <property type="match status" value="1"/>
</dbReference>
<dbReference type="RefSeq" id="WP_138084618.1">
    <property type="nucleotide sequence ID" value="NZ_VAUV01000002.1"/>
</dbReference>
<sequence>MSLLEHLFAIGRIRKTLWAWWYPFLTRRLRSDDILFLNYAFETDPPVGLALDPEDEPNRACIQLYHHVASAIDLSGKEVLEVSCGHGGGASWITRTKHPQSYTGLDLNPEGVRFCQKRHAVTGLTFVQGDAQKLPFADQSMDAVINVEASHCYPDFPTFLNEVARVLRPGGHFLYADFRFGDGFDVWQKAVNSAPLEIVNQRDISSEVLRGMDANAASSLALVQKRLPKLLHDLGRDFAGVPGSRVYEALRSGELSYRSWCFRKPDHSQDG</sequence>
<protein>
    <submittedName>
        <fullName evidence="4">Class I SAM-dependent methyltransferase</fullName>
    </submittedName>
</protein>
<dbReference type="SUPFAM" id="SSF53335">
    <property type="entry name" value="S-adenosyl-L-methionine-dependent methyltransferases"/>
    <property type="match status" value="1"/>
</dbReference>
<dbReference type="GO" id="GO:0032259">
    <property type="term" value="P:methylation"/>
    <property type="evidence" value="ECO:0007669"/>
    <property type="project" value="UniProtKB-KW"/>
</dbReference>
<name>A0A5R8KIZ8_9BACT</name>
<dbReference type="NCBIfam" id="NF045823">
    <property type="entry name" value="PthPhpthDimycoMt"/>
    <property type="match status" value="1"/>
</dbReference>
<comment type="caution">
    <text evidence="4">The sequence shown here is derived from an EMBL/GenBank/DDBJ whole genome shotgun (WGS) entry which is preliminary data.</text>
</comment>
<gene>
    <name evidence="4" type="ORF">FEM03_02590</name>
</gene>
<dbReference type="PANTHER" id="PTHR44068">
    <property type="entry name" value="ZGC:194242"/>
    <property type="match status" value="1"/>
</dbReference>
<dbReference type="InterPro" id="IPR054877">
    <property type="entry name" value="PthPhpthDimycoMt"/>
</dbReference>
<evidence type="ECO:0000313" key="5">
    <source>
        <dbReference type="Proteomes" id="UP000306196"/>
    </source>
</evidence>
<organism evidence="4 5">
    <name type="scientific">Phragmitibacter flavus</name>
    <dbReference type="NCBI Taxonomy" id="2576071"/>
    <lineage>
        <taxon>Bacteria</taxon>
        <taxon>Pseudomonadati</taxon>
        <taxon>Verrucomicrobiota</taxon>
        <taxon>Verrucomicrobiia</taxon>
        <taxon>Verrucomicrobiales</taxon>
        <taxon>Verrucomicrobiaceae</taxon>
        <taxon>Phragmitibacter</taxon>
    </lineage>
</organism>
<dbReference type="Pfam" id="PF08241">
    <property type="entry name" value="Methyltransf_11"/>
    <property type="match status" value="1"/>
</dbReference>
<evidence type="ECO:0000256" key="1">
    <source>
        <dbReference type="ARBA" id="ARBA00022603"/>
    </source>
</evidence>
<proteinExistence type="predicted"/>